<name>A0ABX2ZU85_9BACI</name>
<gene>
    <name evidence="3" type="ORF">BED47_03320</name>
</gene>
<comment type="caution">
    <text evidence="3">The sequence shown here is derived from an EMBL/GenBank/DDBJ whole genome shotgun (WGS) entry which is preliminary data.</text>
</comment>
<evidence type="ECO:0000313" key="4">
    <source>
        <dbReference type="Proteomes" id="UP000094580"/>
    </source>
</evidence>
<organism evidence="3 4">
    <name type="scientific">Gottfriedia luciferensis</name>
    <dbReference type="NCBI Taxonomy" id="178774"/>
    <lineage>
        <taxon>Bacteria</taxon>
        <taxon>Bacillati</taxon>
        <taxon>Bacillota</taxon>
        <taxon>Bacilli</taxon>
        <taxon>Bacillales</taxon>
        <taxon>Bacillaceae</taxon>
        <taxon>Gottfriedia</taxon>
    </lineage>
</organism>
<protein>
    <recommendedName>
        <fullName evidence="2">Helix-turn-helix domain-containing protein</fullName>
    </recommendedName>
</protein>
<dbReference type="Pfam" id="PF12728">
    <property type="entry name" value="HTH_17"/>
    <property type="match status" value="1"/>
</dbReference>
<evidence type="ECO:0000256" key="1">
    <source>
        <dbReference type="SAM" id="Phobius"/>
    </source>
</evidence>
<evidence type="ECO:0000259" key="2">
    <source>
        <dbReference type="Pfam" id="PF12728"/>
    </source>
</evidence>
<proteinExistence type="predicted"/>
<keyword evidence="4" id="KW-1185">Reference proteome</keyword>
<keyword evidence="1" id="KW-1133">Transmembrane helix</keyword>
<dbReference type="Proteomes" id="UP000094580">
    <property type="component" value="Unassembled WGS sequence"/>
</dbReference>
<dbReference type="InterPro" id="IPR041657">
    <property type="entry name" value="HTH_17"/>
</dbReference>
<accession>A0ABX2ZU85</accession>
<dbReference type="RefSeq" id="WP_069032407.1">
    <property type="nucleotide sequence ID" value="NZ_MDKC01000002.1"/>
</dbReference>
<reference evidence="3 4" key="1">
    <citation type="submission" date="2016-07" db="EMBL/GenBank/DDBJ databases">
        <authorList>
            <person name="Townsley L."/>
            <person name="Shank E.A."/>
        </authorList>
    </citation>
    <scope>NUCLEOTIDE SEQUENCE [LARGE SCALE GENOMIC DNA]</scope>
    <source>
        <strain evidence="3 4">CH01</strain>
    </source>
</reference>
<dbReference type="EMBL" id="MDKC01000002">
    <property type="protein sequence ID" value="ODG93331.1"/>
    <property type="molecule type" value="Genomic_DNA"/>
</dbReference>
<feature type="transmembrane region" description="Helical" evidence="1">
    <location>
        <begin position="6"/>
        <end position="24"/>
    </location>
</feature>
<evidence type="ECO:0000313" key="3">
    <source>
        <dbReference type="EMBL" id="ODG93331.1"/>
    </source>
</evidence>
<keyword evidence="1" id="KW-0472">Membrane</keyword>
<feature type="domain" description="Helix-turn-helix" evidence="2">
    <location>
        <begin position="42"/>
        <end position="96"/>
    </location>
</feature>
<sequence length="105" mass="11666">MKNYSIAISIFLLGVCIVIGSWKISNGIGSKATTSRAEQHQLLTQTELVDYLGLSKEEIKKLTELYDGDGGYSSELPHIKIGSEFYYPKSAIDKWLINVDLITVP</sequence>
<keyword evidence="1" id="KW-0812">Transmembrane</keyword>